<dbReference type="GO" id="GO:0006955">
    <property type="term" value="P:immune response"/>
    <property type="evidence" value="ECO:0007669"/>
    <property type="project" value="InterPro"/>
</dbReference>
<proteinExistence type="inferred from homology"/>
<dbReference type="GO" id="GO:0071380">
    <property type="term" value="P:cellular response to prostaglandin E stimulus"/>
    <property type="evidence" value="ECO:0007669"/>
    <property type="project" value="Ensembl"/>
</dbReference>
<keyword evidence="6" id="KW-0735">Signal-anchor</keyword>
<dbReference type="FunFam" id="2.60.120.40:FF:000025">
    <property type="entry name" value="tumor necrosis factor ligand superfamily member 4"/>
    <property type="match status" value="1"/>
</dbReference>
<keyword evidence="8 14" id="KW-0472">Membrane</keyword>
<organism evidence="16 17">
    <name type="scientific">Otolemur garnettii</name>
    <name type="common">Small-eared galago</name>
    <name type="synonym">Garnett's greater bushbaby</name>
    <dbReference type="NCBI Taxonomy" id="30611"/>
    <lineage>
        <taxon>Eukaryota</taxon>
        <taxon>Metazoa</taxon>
        <taxon>Chordata</taxon>
        <taxon>Craniata</taxon>
        <taxon>Vertebrata</taxon>
        <taxon>Euteleostomi</taxon>
        <taxon>Mammalia</taxon>
        <taxon>Eutheria</taxon>
        <taxon>Euarchontoglires</taxon>
        <taxon>Primates</taxon>
        <taxon>Strepsirrhini</taxon>
        <taxon>Lorisiformes</taxon>
        <taxon>Galagidae</taxon>
        <taxon>Otolemur</taxon>
    </lineage>
</organism>
<dbReference type="STRING" id="30611.ENSOGAP00000010543"/>
<keyword evidence="7 14" id="KW-1133">Transmembrane helix</keyword>
<evidence type="ECO:0000256" key="13">
    <source>
        <dbReference type="ARBA" id="ARBA00078585"/>
    </source>
</evidence>
<evidence type="ECO:0000256" key="12">
    <source>
        <dbReference type="ARBA" id="ARBA00073977"/>
    </source>
</evidence>
<dbReference type="InParanoid" id="H0X5I0"/>
<reference evidence="16" key="2">
    <citation type="submission" date="2025-08" db="UniProtKB">
        <authorList>
            <consortium name="Ensembl"/>
        </authorList>
    </citation>
    <scope>IDENTIFICATION</scope>
</reference>
<dbReference type="EMBL" id="AAQR03038730">
    <property type="status" value="NOT_ANNOTATED_CDS"/>
    <property type="molecule type" value="Genomic_DNA"/>
</dbReference>
<dbReference type="InterPro" id="IPR006052">
    <property type="entry name" value="TNF_dom"/>
</dbReference>
<dbReference type="GO" id="GO:0032755">
    <property type="term" value="P:positive regulation of interleukin-6 production"/>
    <property type="evidence" value="ECO:0007669"/>
    <property type="project" value="Ensembl"/>
</dbReference>
<evidence type="ECO:0000256" key="11">
    <source>
        <dbReference type="ARBA" id="ARBA00056725"/>
    </source>
</evidence>
<dbReference type="GO" id="GO:0032729">
    <property type="term" value="P:positive regulation of type II interferon production"/>
    <property type="evidence" value="ECO:0007669"/>
    <property type="project" value="Ensembl"/>
</dbReference>
<dbReference type="InterPro" id="IPR042338">
    <property type="entry name" value="TNFSF4"/>
</dbReference>
<dbReference type="OMA" id="TTHNTSC"/>
<evidence type="ECO:0000256" key="1">
    <source>
        <dbReference type="ARBA" id="ARBA00004606"/>
    </source>
</evidence>
<dbReference type="GO" id="GO:0005615">
    <property type="term" value="C:extracellular space"/>
    <property type="evidence" value="ECO:0007669"/>
    <property type="project" value="UniProtKB-KW"/>
</dbReference>
<dbReference type="PANTHER" id="PTHR17534">
    <property type="entry name" value="OX40 LIGAND"/>
    <property type="match status" value="1"/>
</dbReference>
<keyword evidence="17" id="KW-1185">Reference proteome</keyword>
<dbReference type="GeneTree" id="ENSGT00390000015127"/>
<reference evidence="16" key="3">
    <citation type="submission" date="2025-09" db="UniProtKB">
        <authorList>
            <consortium name="Ensembl"/>
        </authorList>
    </citation>
    <scope>IDENTIFICATION</scope>
</reference>
<feature type="transmembrane region" description="Helical" evidence="14">
    <location>
        <begin position="24"/>
        <end position="48"/>
    </location>
</feature>
<keyword evidence="9" id="KW-1015">Disulfide bond</keyword>
<comment type="subcellular location">
    <subcellularLocation>
        <location evidence="1">Membrane</location>
        <topology evidence="1">Single-pass type II membrane protein</topology>
    </subcellularLocation>
</comment>
<evidence type="ECO:0000256" key="4">
    <source>
        <dbReference type="ARBA" id="ARBA00022514"/>
    </source>
</evidence>
<gene>
    <name evidence="16" type="primary">TNFSF4</name>
</gene>
<dbReference type="GO" id="GO:0005164">
    <property type="term" value="F:tumor necrosis factor receptor binding"/>
    <property type="evidence" value="ECO:0007669"/>
    <property type="project" value="InterPro"/>
</dbReference>
<sequence length="184" mass="20896">MEGVQPLDENVGNTPQPRVSKNKLLLVVTCVQGLGLLLCCVFICLHYFTPQVSHVHHPVQSIRVQFTEYEKEKGFIIISQNQDEIMKVKNNSIVINCDGFYLISVRGYFSQEVNVSLHYRQKEDPFILQSKARSINAILVVSLRYKDKVYLNVTTDHRSSYDDLHVNGGEVILIQQNPGGYCAP</sequence>
<dbReference type="Proteomes" id="UP000005225">
    <property type="component" value="Unassembled WGS sequence"/>
</dbReference>
<dbReference type="PROSITE" id="PS50049">
    <property type="entry name" value="THD_2"/>
    <property type="match status" value="1"/>
</dbReference>
<feature type="domain" description="THD" evidence="15">
    <location>
        <begin position="51"/>
        <end position="174"/>
    </location>
</feature>
<dbReference type="PANTHER" id="PTHR17534:SF4">
    <property type="entry name" value="TUMOR NECROSIS FACTOR LIGAND SUPERFAMILY MEMBER 4"/>
    <property type="match status" value="1"/>
</dbReference>
<dbReference type="eggNOG" id="ENOG502ST4X">
    <property type="taxonomic scope" value="Eukaryota"/>
</dbReference>
<dbReference type="SMART" id="SM00207">
    <property type="entry name" value="TNF"/>
    <property type="match status" value="1"/>
</dbReference>
<evidence type="ECO:0000259" key="15">
    <source>
        <dbReference type="PROSITE" id="PS50049"/>
    </source>
</evidence>
<dbReference type="Ensembl" id="ENSOGAT00000011785.2">
    <property type="protein sequence ID" value="ENSOGAP00000010543.2"/>
    <property type="gene ID" value="ENSOGAG00000011782.2"/>
</dbReference>
<dbReference type="GO" id="GO:0032753">
    <property type="term" value="P:positive regulation of interleukin-4 production"/>
    <property type="evidence" value="ECO:0007669"/>
    <property type="project" value="Ensembl"/>
</dbReference>
<protein>
    <recommendedName>
        <fullName evidence="12">Tumor necrosis factor ligand superfamily member 4</fullName>
    </recommendedName>
    <alternativeName>
        <fullName evidence="13">OX40 ligand</fullName>
    </alternativeName>
</protein>
<comment type="similarity">
    <text evidence="2">Belongs to the tumor necrosis factor family.</text>
</comment>
<evidence type="ECO:0000256" key="5">
    <source>
        <dbReference type="ARBA" id="ARBA00022692"/>
    </source>
</evidence>
<dbReference type="GO" id="GO:0009986">
    <property type="term" value="C:cell surface"/>
    <property type="evidence" value="ECO:0007669"/>
    <property type="project" value="Ensembl"/>
</dbReference>
<dbReference type="GO" id="GO:0071222">
    <property type="term" value="P:cellular response to lipopolysaccharide"/>
    <property type="evidence" value="ECO:0007669"/>
    <property type="project" value="Ensembl"/>
</dbReference>
<dbReference type="GO" id="GO:0032700">
    <property type="term" value="P:negative regulation of interleukin-17 production"/>
    <property type="evidence" value="ECO:0007669"/>
    <property type="project" value="Ensembl"/>
</dbReference>
<dbReference type="GO" id="GO:0005125">
    <property type="term" value="F:cytokine activity"/>
    <property type="evidence" value="ECO:0007669"/>
    <property type="project" value="UniProtKB-KW"/>
</dbReference>
<evidence type="ECO:0000256" key="7">
    <source>
        <dbReference type="ARBA" id="ARBA00022989"/>
    </source>
</evidence>
<dbReference type="GO" id="GO:0006954">
    <property type="term" value="P:inflammatory response"/>
    <property type="evidence" value="ECO:0007669"/>
    <property type="project" value="TreeGrafter"/>
</dbReference>
<comment type="subunit">
    <text evidence="3">Homotrimer.</text>
</comment>
<dbReference type="Gene3D" id="2.60.120.40">
    <property type="match status" value="1"/>
</dbReference>
<evidence type="ECO:0000256" key="14">
    <source>
        <dbReference type="SAM" id="Phobius"/>
    </source>
</evidence>
<dbReference type="InterPro" id="IPR008983">
    <property type="entry name" value="Tumour_necrosis_fac-like_dom"/>
</dbReference>
<dbReference type="GO" id="GO:0016020">
    <property type="term" value="C:membrane"/>
    <property type="evidence" value="ECO:0007669"/>
    <property type="project" value="UniProtKB-SubCell"/>
</dbReference>
<name>H0X5I0_OTOGA</name>
<evidence type="ECO:0000256" key="3">
    <source>
        <dbReference type="ARBA" id="ARBA00011233"/>
    </source>
</evidence>
<evidence type="ECO:0000256" key="10">
    <source>
        <dbReference type="ARBA" id="ARBA00023180"/>
    </source>
</evidence>
<evidence type="ECO:0000313" key="16">
    <source>
        <dbReference type="Ensembl" id="ENSOGAP00000010543.2"/>
    </source>
</evidence>
<dbReference type="AlphaFoldDB" id="H0X5I0"/>
<evidence type="ECO:0000256" key="9">
    <source>
        <dbReference type="ARBA" id="ARBA00023157"/>
    </source>
</evidence>
<evidence type="ECO:0000256" key="6">
    <source>
        <dbReference type="ARBA" id="ARBA00022968"/>
    </source>
</evidence>
<dbReference type="GO" id="GO:0050729">
    <property type="term" value="P:positive regulation of inflammatory response"/>
    <property type="evidence" value="ECO:0007669"/>
    <property type="project" value="Ensembl"/>
</dbReference>
<reference evidence="17" key="1">
    <citation type="submission" date="2011-03" db="EMBL/GenBank/DDBJ databases">
        <title>Version 3 of the genome sequence of Otolemur garnettii (Bushbaby).</title>
        <authorList>
            <consortium name="The Broad Institute Genome Sequencing Platform"/>
            <person name="Di Palma F."/>
            <person name="Johnson J."/>
            <person name="Lander E.S."/>
            <person name="Lindblad-Toh K."/>
            <person name="Jaffe D.B."/>
            <person name="Gnerre S."/>
            <person name="MacCallum I."/>
            <person name="Przybylski D."/>
            <person name="Ribeiro F.J."/>
            <person name="Burton J.N."/>
            <person name="Walker B.J."/>
            <person name="Sharpe T."/>
            <person name="Hall G."/>
        </authorList>
    </citation>
    <scope>NUCLEOTIDE SEQUENCE [LARGE SCALE GENOMIC DNA]</scope>
</reference>
<evidence type="ECO:0000313" key="17">
    <source>
        <dbReference type="Proteomes" id="UP000005225"/>
    </source>
</evidence>
<evidence type="ECO:0000256" key="8">
    <source>
        <dbReference type="ARBA" id="ARBA00023136"/>
    </source>
</evidence>
<keyword evidence="5 14" id="KW-0812">Transmembrane</keyword>
<dbReference type="FunCoup" id="H0X5I0">
    <property type="interactions" value="299"/>
</dbReference>
<evidence type="ECO:0000256" key="2">
    <source>
        <dbReference type="ARBA" id="ARBA00008670"/>
    </source>
</evidence>
<comment type="function">
    <text evidence="11">Cytokine that binds to TNFRSF4. Co-stimulates T-cell proliferation and cytokine production.</text>
</comment>
<dbReference type="GO" id="GO:0042102">
    <property type="term" value="P:positive regulation of T cell proliferation"/>
    <property type="evidence" value="ECO:0007669"/>
    <property type="project" value="TreeGrafter"/>
</dbReference>
<keyword evidence="4" id="KW-0202">Cytokine</keyword>
<dbReference type="HOGENOM" id="CLU_091735_0_0_1"/>
<dbReference type="SUPFAM" id="SSF49842">
    <property type="entry name" value="TNF-like"/>
    <property type="match status" value="1"/>
</dbReference>
<dbReference type="EMBL" id="AAQR03038729">
    <property type="status" value="NOT_ANNOTATED_CDS"/>
    <property type="molecule type" value="Genomic_DNA"/>
</dbReference>
<accession>H0X5I0</accession>
<keyword evidence="10" id="KW-0325">Glycoprotein</keyword>